<reference evidence="3 4" key="1">
    <citation type="submission" date="2020-08" db="EMBL/GenBank/DDBJ databases">
        <title>Genomic Encyclopedia of Type Strains, Phase IV (KMG-V): Genome sequencing to study the core and pangenomes of soil and plant-associated prokaryotes.</title>
        <authorList>
            <person name="Whitman W."/>
        </authorList>
    </citation>
    <scope>NUCLEOTIDE SEQUENCE [LARGE SCALE GENOMIC DNA]</scope>
    <source>
        <strain evidence="1 4">SEMIA 471</strain>
        <strain evidence="2 3">SEMIA 489</strain>
    </source>
</reference>
<protein>
    <submittedName>
        <fullName evidence="2">Uncharacterized protein</fullName>
    </submittedName>
</protein>
<accession>A0A7W6ZNS7</accession>
<evidence type="ECO:0000313" key="3">
    <source>
        <dbReference type="Proteomes" id="UP000523431"/>
    </source>
</evidence>
<dbReference type="Proteomes" id="UP000557344">
    <property type="component" value="Unassembled WGS sequence"/>
</dbReference>
<dbReference type="RefSeq" id="WP_097667420.1">
    <property type="nucleotide sequence ID" value="NZ_JACIHU010000018.1"/>
</dbReference>
<comment type="caution">
    <text evidence="2">The sequence shown here is derived from an EMBL/GenBank/DDBJ whole genome shotgun (WGS) entry which is preliminary data.</text>
</comment>
<dbReference type="EMBL" id="JACIHU010000018">
    <property type="protein sequence ID" value="MBB4483212.1"/>
    <property type="molecule type" value="Genomic_DNA"/>
</dbReference>
<evidence type="ECO:0000313" key="4">
    <source>
        <dbReference type="Proteomes" id="UP000557344"/>
    </source>
</evidence>
<organism evidence="2 3">
    <name type="scientific">Rhizobium etli</name>
    <dbReference type="NCBI Taxonomy" id="29449"/>
    <lineage>
        <taxon>Bacteria</taxon>
        <taxon>Pseudomonadati</taxon>
        <taxon>Pseudomonadota</taxon>
        <taxon>Alphaproteobacteria</taxon>
        <taxon>Hyphomicrobiales</taxon>
        <taxon>Rhizobiaceae</taxon>
        <taxon>Rhizobium/Agrobacterium group</taxon>
        <taxon>Rhizobium</taxon>
    </lineage>
</organism>
<name>A0A7W6ZNS7_RHIET</name>
<evidence type="ECO:0000313" key="2">
    <source>
        <dbReference type="EMBL" id="MBB4539040.1"/>
    </source>
</evidence>
<gene>
    <name evidence="1" type="ORF">GGE46_005833</name>
    <name evidence="2" type="ORF">GGE57_005829</name>
</gene>
<proteinExistence type="predicted"/>
<dbReference type="Proteomes" id="UP000523431">
    <property type="component" value="Unassembled WGS sequence"/>
</dbReference>
<dbReference type="AlphaFoldDB" id="A0A7W6ZNS7"/>
<evidence type="ECO:0000313" key="1">
    <source>
        <dbReference type="EMBL" id="MBB4483212.1"/>
    </source>
</evidence>
<sequence>MREGYHLLVDQEMQWEEMPAVPWEDLSDEAKRAIEGRAKLNNRKRGLRVETGVIQEKCLISYDDSHQIHSVHTVIEWNYQKVVTTMKKLEHCYKLTLTGPVTDFVGEELKAKFSGTVTHESHWVFWDL</sequence>
<dbReference type="EMBL" id="JACIID010000018">
    <property type="protein sequence ID" value="MBB4539040.1"/>
    <property type="molecule type" value="Genomic_DNA"/>
</dbReference>